<evidence type="ECO:0000256" key="3">
    <source>
        <dbReference type="ARBA" id="ARBA00022840"/>
    </source>
</evidence>
<dbReference type="SUPFAM" id="SSF160467">
    <property type="entry name" value="PH0987 N-terminal domain-like"/>
    <property type="match status" value="1"/>
</dbReference>
<dbReference type="OrthoDB" id="9778567at2"/>
<comment type="caution">
    <text evidence="5">The sequence shown here is derived from an EMBL/GenBank/DDBJ whole genome shotgun (WGS) entry which is preliminary data.</text>
</comment>
<dbReference type="Proteomes" id="UP000033618">
    <property type="component" value="Unassembled WGS sequence"/>
</dbReference>
<dbReference type="InterPro" id="IPR029000">
    <property type="entry name" value="Cyclophilin-like_dom_sf"/>
</dbReference>
<dbReference type="STRING" id="28092.WM40_21345"/>
<reference evidence="5 6" key="1">
    <citation type="submission" date="2015-03" db="EMBL/GenBank/DDBJ databases">
        <title>Draft Genome Sequence of Burkholderia andropogonis type strain ICMP2807, isolated from Sorghum bicolor.</title>
        <authorList>
            <person name="Lopes-Santos L."/>
            <person name="Castro D.B."/>
            <person name="Ottoboni L.M."/>
            <person name="Park D."/>
            <person name="Weirc B.S."/>
            <person name="Destefano S.A."/>
        </authorList>
    </citation>
    <scope>NUCLEOTIDE SEQUENCE [LARGE SCALE GENOMIC DNA]</scope>
    <source>
        <strain evidence="5 6">ICMP2807</strain>
    </source>
</reference>
<dbReference type="PATRIC" id="fig|28092.6.peg.5027"/>
<dbReference type="SMART" id="SM00796">
    <property type="entry name" value="AHS1"/>
    <property type="match status" value="1"/>
</dbReference>
<dbReference type="Gene3D" id="3.30.1360.40">
    <property type="match status" value="1"/>
</dbReference>
<gene>
    <name evidence="5" type="ORF">WM40_21345</name>
</gene>
<keyword evidence="3" id="KW-0067">ATP-binding</keyword>
<feature type="domain" description="Carboxyltransferase" evidence="4">
    <location>
        <begin position="4"/>
        <end position="203"/>
    </location>
</feature>
<name>A0A0F5JV92_9BURK</name>
<dbReference type="RefSeq" id="WP_024901903.1">
    <property type="nucleotide sequence ID" value="NZ_CADFGU010000019.1"/>
</dbReference>
<evidence type="ECO:0000256" key="1">
    <source>
        <dbReference type="ARBA" id="ARBA00022741"/>
    </source>
</evidence>
<protein>
    <submittedName>
        <fullName evidence="5">Allophanate hydrolase</fullName>
    </submittedName>
</protein>
<dbReference type="Pfam" id="PF02682">
    <property type="entry name" value="CT_C_D"/>
    <property type="match status" value="1"/>
</dbReference>
<dbReference type="AlphaFoldDB" id="A0A0F5JV92"/>
<dbReference type="PANTHER" id="PTHR34698:SF2">
    <property type="entry name" value="5-OXOPROLINASE SUBUNIT B"/>
    <property type="match status" value="1"/>
</dbReference>
<dbReference type="SUPFAM" id="SSF50891">
    <property type="entry name" value="Cyclophilin-like"/>
    <property type="match status" value="1"/>
</dbReference>
<keyword evidence="2 5" id="KW-0378">Hydrolase</keyword>
<dbReference type="GO" id="GO:0016787">
    <property type="term" value="F:hydrolase activity"/>
    <property type="evidence" value="ECO:0007669"/>
    <property type="project" value="UniProtKB-KW"/>
</dbReference>
<dbReference type="Gene3D" id="2.40.100.10">
    <property type="entry name" value="Cyclophilin-like"/>
    <property type="match status" value="1"/>
</dbReference>
<dbReference type="NCBIfam" id="TIGR00370">
    <property type="entry name" value="5-oxoprolinase subunit PxpB"/>
    <property type="match status" value="1"/>
</dbReference>
<sequence>MSDPRIQSFGDSALVLNCAPPASLACQKRIWALAASARRWEYVIDVVPGMNNLTVVFDPLRADVETLTARLGAAWQTPEPEAIAQSRVVEIPVHYGGDAGPDLSEIAAARGMSAGEFAERHACGHYTVYFLGFQAGFAYLGGLEAALHTPRRAEPRMKVPAGAVAIGGEQTGVYPSESPGGWNLIGHTDVVLFDPARNPSSLMQPGDQVRFTIASVMS</sequence>
<keyword evidence="6" id="KW-1185">Reference proteome</keyword>
<dbReference type="PANTHER" id="PTHR34698">
    <property type="entry name" value="5-OXOPROLINASE SUBUNIT B"/>
    <property type="match status" value="1"/>
</dbReference>
<evidence type="ECO:0000259" key="4">
    <source>
        <dbReference type="SMART" id="SM00796"/>
    </source>
</evidence>
<proteinExistence type="predicted"/>
<evidence type="ECO:0000313" key="6">
    <source>
        <dbReference type="Proteomes" id="UP000033618"/>
    </source>
</evidence>
<dbReference type="PROSITE" id="PS51257">
    <property type="entry name" value="PROKAR_LIPOPROTEIN"/>
    <property type="match status" value="1"/>
</dbReference>
<organism evidence="5 6">
    <name type="scientific">Robbsia andropogonis</name>
    <dbReference type="NCBI Taxonomy" id="28092"/>
    <lineage>
        <taxon>Bacteria</taxon>
        <taxon>Pseudomonadati</taxon>
        <taxon>Pseudomonadota</taxon>
        <taxon>Betaproteobacteria</taxon>
        <taxon>Burkholderiales</taxon>
        <taxon>Burkholderiaceae</taxon>
        <taxon>Robbsia</taxon>
    </lineage>
</organism>
<dbReference type="EMBL" id="LAQU01000032">
    <property type="protein sequence ID" value="KKB61781.1"/>
    <property type="molecule type" value="Genomic_DNA"/>
</dbReference>
<dbReference type="GO" id="GO:0005524">
    <property type="term" value="F:ATP binding"/>
    <property type="evidence" value="ECO:0007669"/>
    <property type="project" value="UniProtKB-KW"/>
</dbReference>
<evidence type="ECO:0000313" key="5">
    <source>
        <dbReference type="EMBL" id="KKB61781.1"/>
    </source>
</evidence>
<accession>A0A0F5JV92</accession>
<dbReference type="InterPro" id="IPR003833">
    <property type="entry name" value="CT_C_D"/>
</dbReference>
<evidence type="ECO:0000256" key="2">
    <source>
        <dbReference type="ARBA" id="ARBA00022801"/>
    </source>
</evidence>
<dbReference type="InterPro" id="IPR010016">
    <property type="entry name" value="PxpB"/>
</dbReference>
<keyword evidence="1" id="KW-0547">Nucleotide-binding</keyword>